<sequence length="400" mass="46082">MVIGSLTATEYYAKQDALYSKRASSEEVWVHYQPWLLSIGYALRPRYHPGWTPSWRSSGRKITESEDHIISSRKGVVMDATRLSDNRTVILKITPTSTKELPIWQYLTSPALLQDSRNHCVPILDVHPLPDDDESAITVMPLLIIFNIVPFQTMGEIYSCLYHLLEGLAFMHEHNVAHMDICAANTFLDPGSLLFPQGFHPARVTLRVDPRHPDRIHSRAIYTCRTLASVRDFFIDFGESVQFQDKDSRQRISTRVGHYLDVPEYADGTPFDPFMLDIRVFGEMINDEVLKPYEGTEELKDFVAKLRQDTPEDRPTAGEALEALRDLIQKQSLQDLQKFVRETKRSASSNERIYRRFHLRAQLEGRHPIQPPIQGIEVEEMPSLGIIAKLRLRYALWRLP</sequence>
<dbReference type="OrthoDB" id="5987198at2759"/>
<dbReference type="Proteomes" id="UP000076798">
    <property type="component" value="Unassembled WGS sequence"/>
</dbReference>
<dbReference type="GO" id="GO:0004672">
    <property type="term" value="F:protein kinase activity"/>
    <property type="evidence" value="ECO:0007669"/>
    <property type="project" value="InterPro"/>
</dbReference>
<dbReference type="InterPro" id="IPR011009">
    <property type="entry name" value="Kinase-like_dom_sf"/>
</dbReference>
<evidence type="ECO:0000313" key="2">
    <source>
        <dbReference type="EMBL" id="KZT41079.1"/>
    </source>
</evidence>
<dbReference type="GO" id="GO:0005524">
    <property type="term" value="F:ATP binding"/>
    <property type="evidence" value="ECO:0007669"/>
    <property type="project" value="InterPro"/>
</dbReference>
<evidence type="ECO:0000259" key="1">
    <source>
        <dbReference type="PROSITE" id="PS50011"/>
    </source>
</evidence>
<feature type="domain" description="Protein kinase" evidence="1">
    <location>
        <begin position="63"/>
        <end position="328"/>
    </location>
</feature>
<proteinExistence type="predicted"/>
<accession>A0A166FWW9</accession>
<dbReference type="SUPFAM" id="SSF56112">
    <property type="entry name" value="Protein kinase-like (PK-like)"/>
    <property type="match status" value="1"/>
</dbReference>
<organism evidence="2 3">
    <name type="scientific">Sistotremastrum suecicum HHB10207 ss-3</name>
    <dbReference type="NCBI Taxonomy" id="1314776"/>
    <lineage>
        <taxon>Eukaryota</taxon>
        <taxon>Fungi</taxon>
        <taxon>Dikarya</taxon>
        <taxon>Basidiomycota</taxon>
        <taxon>Agaricomycotina</taxon>
        <taxon>Agaricomycetes</taxon>
        <taxon>Sistotremastrales</taxon>
        <taxon>Sistotremastraceae</taxon>
        <taxon>Sistotremastrum</taxon>
    </lineage>
</organism>
<reference evidence="2 3" key="1">
    <citation type="journal article" date="2016" name="Mol. Biol. Evol.">
        <title>Comparative Genomics of Early-Diverging Mushroom-Forming Fungi Provides Insights into the Origins of Lignocellulose Decay Capabilities.</title>
        <authorList>
            <person name="Nagy L.G."/>
            <person name="Riley R."/>
            <person name="Tritt A."/>
            <person name="Adam C."/>
            <person name="Daum C."/>
            <person name="Floudas D."/>
            <person name="Sun H."/>
            <person name="Yadav J.S."/>
            <person name="Pangilinan J."/>
            <person name="Larsson K.H."/>
            <person name="Matsuura K."/>
            <person name="Barry K."/>
            <person name="Labutti K."/>
            <person name="Kuo R."/>
            <person name="Ohm R.A."/>
            <person name="Bhattacharya S.S."/>
            <person name="Shirouzu T."/>
            <person name="Yoshinaga Y."/>
            <person name="Martin F.M."/>
            <person name="Grigoriev I.V."/>
            <person name="Hibbett D.S."/>
        </authorList>
    </citation>
    <scope>NUCLEOTIDE SEQUENCE [LARGE SCALE GENOMIC DNA]</scope>
    <source>
        <strain evidence="2 3">HHB10207 ss-3</strain>
    </source>
</reference>
<dbReference type="SMART" id="SM00220">
    <property type="entry name" value="S_TKc"/>
    <property type="match status" value="1"/>
</dbReference>
<gene>
    <name evidence="2" type="ORF">SISSUDRAFT_1117906</name>
</gene>
<dbReference type="InterPro" id="IPR000719">
    <property type="entry name" value="Prot_kinase_dom"/>
</dbReference>
<dbReference type="EMBL" id="KV428025">
    <property type="protein sequence ID" value="KZT41079.1"/>
    <property type="molecule type" value="Genomic_DNA"/>
</dbReference>
<protein>
    <recommendedName>
        <fullName evidence="1">Protein kinase domain-containing protein</fullName>
    </recommendedName>
</protein>
<dbReference type="STRING" id="1314776.A0A166FWW9"/>
<name>A0A166FWW9_9AGAM</name>
<dbReference type="Gene3D" id="1.10.510.10">
    <property type="entry name" value="Transferase(Phosphotransferase) domain 1"/>
    <property type="match status" value="1"/>
</dbReference>
<evidence type="ECO:0000313" key="3">
    <source>
        <dbReference type="Proteomes" id="UP000076798"/>
    </source>
</evidence>
<keyword evidence="3" id="KW-1185">Reference proteome</keyword>
<dbReference type="AlphaFoldDB" id="A0A166FWW9"/>
<dbReference type="PROSITE" id="PS50011">
    <property type="entry name" value="PROTEIN_KINASE_DOM"/>
    <property type="match status" value="1"/>
</dbReference>